<organism evidence="3 4">
    <name type="scientific">Nocardioides daeguensis</name>
    <dbReference type="NCBI Taxonomy" id="908359"/>
    <lineage>
        <taxon>Bacteria</taxon>
        <taxon>Bacillati</taxon>
        <taxon>Actinomycetota</taxon>
        <taxon>Actinomycetes</taxon>
        <taxon>Propionibacteriales</taxon>
        <taxon>Nocardioidaceae</taxon>
        <taxon>Nocardioides</taxon>
    </lineage>
</organism>
<evidence type="ECO:0000313" key="3">
    <source>
        <dbReference type="EMBL" id="GAA3544610.1"/>
    </source>
</evidence>
<sequence>MDRQLFNASGVGWAQLERLVAEAVLRFDPEQAETDRKNAADQRHFDIGEVDEHGLVHLDGLLDAADGHDLNLAVSRRAEVLGKLGDDSSLDVRRSKAAAELARQDLALDLLIPDPGSPEGPEVSRLAGARTSTTGDSSTTGSTVPGRKVILNVHLTDTSLMADDENPFVNPVGRWEEGRCPVSTAQIREWLRAKDTTIIVRPVIDLADHVPVDSYEIPDRHRTRVILRDHSCRFPHCTRPAQRCDLDHHQPHAQGGPTCPCNEVPLCRRHHRAKTHSAWRYDIVMPGSYVWTSPNGFRFRVDHRGTHAVHPPDE</sequence>
<dbReference type="Pfam" id="PF02720">
    <property type="entry name" value="DUF222"/>
    <property type="match status" value="1"/>
</dbReference>
<dbReference type="Proteomes" id="UP001500301">
    <property type="component" value="Unassembled WGS sequence"/>
</dbReference>
<accession>A0ABP6W2W7</accession>
<feature type="region of interest" description="Disordered" evidence="1">
    <location>
        <begin position="113"/>
        <end position="144"/>
    </location>
</feature>
<reference evidence="4" key="1">
    <citation type="journal article" date="2019" name="Int. J. Syst. Evol. Microbiol.">
        <title>The Global Catalogue of Microorganisms (GCM) 10K type strain sequencing project: providing services to taxonomists for standard genome sequencing and annotation.</title>
        <authorList>
            <consortium name="The Broad Institute Genomics Platform"/>
            <consortium name="The Broad Institute Genome Sequencing Center for Infectious Disease"/>
            <person name="Wu L."/>
            <person name="Ma J."/>
        </authorList>
    </citation>
    <scope>NUCLEOTIDE SEQUENCE [LARGE SCALE GENOMIC DNA]</scope>
    <source>
        <strain evidence="4">JCM 17460</strain>
    </source>
</reference>
<comment type="caution">
    <text evidence="3">The sequence shown here is derived from an EMBL/GenBank/DDBJ whole genome shotgun (WGS) entry which is preliminary data.</text>
</comment>
<feature type="domain" description="DUF222" evidence="2">
    <location>
        <begin position="8"/>
        <end position="118"/>
    </location>
</feature>
<proteinExistence type="predicted"/>
<keyword evidence="4" id="KW-1185">Reference proteome</keyword>
<dbReference type="CDD" id="cd00085">
    <property type="entry name" value="HNHc"/>
    <property type="match status" value="1"/>
</dbReference>
<evidence type="ECO:0000313" key="4">
    <source>
        <dbReference type="Proteomes" id="UP001500301"/>
    </source>
</evidence>
<evidence type="ECO:0000256" key="1">
    <source>
        <dbReference type="SAM" id="MobiDB-lite"/>
    </source>
</evidence>
<name>A0ABP6W2W7_9ACTN</name>
<evidence type="ECO:0000259" key="2">
    <source>
        <dbReference type="Pfam" id="PF02720"/>
    </source>
</evidence>
<dbReference type="RefSeq" id="WP_218234391.1">
    <property type="nucleotide sequence ID" value="NZ_BAABBB010000019.1"/>
</dbReference>
<dbReference type="InterPro" id="IPR003870">
    <property type="entry name" value="DUF222"/>
</dbReference>
<dbReference type="EMBL" id="BAABBB010000019">
    <property type="protein sequence ID" value="GAA3544610.1"/>
    <property type="molecule type" value="Genomic_DNA"/>
</dbReference>
<dbReference type="InterPro" id="IPR003615">
    <property type="entry name" value="HNH_nuc"/>
</dbReference>
<protein>
    <recommendedName>
        <fullName evidence="2">DUF222 domain-containing protein</fullName>
    </recommendedName>
</protein>
<gene>
    <name evidence="3" type="ORF">GCM10022263_34560</name>
</gene>
<feature type="compositionally biased region" description="Low complexity" evidence="1">
    <location>
        <begin position="131"/>
        <end position="143"/>
    </location>
</feature>